<protein>
    <submittedName>
        <fullName evidence="2">Uncharacterized protein</fullName>
    </submittedName>
</protein>
<dbReference type="EMBL" id="QGKY02000246">
    <property type="protein sequence ID" value="KAF2584143.1"/>
    <property type="molecule type" value="Genomic_DNA"/>
</dbReference>
<feature type="region of interest" description="Disordered" evidence="1">
    <location>
        <begin position="89"/>
        <end position="114"/>
    </location>
</feature>
<dbReference type="AlphaFoldDB" id="A0A8S9JS35"/>
<organism evidence="2">
    <name type="scientific">Brassica cretica</name>
    <name type="common">Mustard</name>
    <dbReference type="NCBI Taxonomy" id="69181"/>
    <lineage>
        <taxon>Eukaryota</taxon>
        <taxon>Viridiplantae</taxon>
        <taxon>Streptophyta</taxon>
        <taxon>Embryophyta</taxon>
        <taxon>Tracheophyta</taxon>
        <taxon>Spermatophyta</taxon>
        <taxon>Magnoliopsida</taxon>
        <taxon>eudicotyledons</taxon>
        <taxon>Gunneridae</taxon>
        <taxon>Pentapetalae</taxon>
        <taxon>rosids</taxon>
        <taxon>malvids</taxon>
        <taxon>Brassicales</taxon>
        <taxon>Brassicaceae</taxon>
        <taxon>Brassiceae</taxon>
        <taxon>Brassica</taxon>
    </lineage>
</organism>
<comment type="caution">
    <text evidence="2">The sequence shown here is derived from an EMBL/GenBank/DDBJ whole genome shotgun (WGS) entry which is preliminary data.</text>
</comment>
<reference evidence="2" key="1">
    <citation type="submission" date="2019-12" db="EMBL/GenBank/DDBJ databases">
        <title>Genome sequencing and annotation of Brassica cretica.</title>
        <authorList>
            <person name="Studholme D.J."/>
            <person name="Sarris P.F."/>
        </authorList>
    </citation>
    <scope>NUCLEOTIDE SEQUENCE</scope>
    <source>
        <strain evidence="2">PFS-102/07</strain>
        <tissue evidence="2">Leaf</tissue>
    </source>
</reference>
<name>A0A8S9JS35_BRACR</name>
<sequence length="126" mass="13907">MADQVTRSEAAAHKGYNQSLLKSDVCERDILSCDNCTTGCDDSTIKSSHGKAAYGASASAGGFFSVKRRWVLLCQATVGSSLSKRRGLRREETPWVEQGRRRRGLSKVKSDTGTKYSEDDEFFFVV</sequence>
<gene>
    <name evidence="2" type="ORF">F2Q70_00037003</name>
</gene>
<accession>A0A8S9JS35</accession>
<evidence type="ECO:0000256" key="1">
    <source>
        <dbReference type="SAM" id="MobiDB-lite"/>
    </source>
</evidence>
<evidence type="ECO:0000313" key="2">
    <source>
        <dbReference type="EMBL" id="KAF2584143.1"/>
    </source>
</evidence>
<proteinExistence type="predicted"/>